<sequence length="50" mass="6068">MRFKIEKKENPNLQKYSKDDLEIAYKFSEKSYKEFEDFIKAIVLFGSQSR</sequence>
<protein>
    <submittedName>
        <fullName evidence="1">Uncharacterized protein</fullName>
    </submittedName>
</protein>
<evidence type="ECO:0000313" key="1">
    <source>
        <dbReference type="EMBL" id="GAF76067.1"/>
    </source>
</evidence>
<dbReference type="AlphaFoldDB" id="X0SJL9"/>
<dbReference type="EMBL" id="BARS01009538">
    <property type="protein sequence ID" value="GAF76067.1"/>
    <property type="molecule type" value="Genomic_DNA"/>
</dbReference>
<feature type="non-terminal residue" evidence="1">
    <location>
        <position position="50"/>
    </location>
</feature>
<comment type="caution">
    <text evidence="1">The sequence shown here is derived from an EMBL/GenBank/DDBJ whole genome shotgun (WGS) entry which is preliminary data.</text>
</comment>
<gene>
    <name evidence="1" type="ORF">S01H1_17922</name>
</gene>
<accession>X0SJL9</accession>
<proteinExistence type="predicted"/>
<organism evidence="1">
    <name type="scientific">marine sediment metagenome</name>
    <dbReference type="NCBI Taxonomy" id="412755"/>
    <lineage>
        <taxon>unclassified sequences</taxon>
        <taxon>metagenomes</taxon>
        <taxon>ecological metagenomes</taxon>
    </lineage>
</organism>
<reference evidence="1" key="1">
    <citation type="journal article" date="2014" name="Front. Microbiol.">
        <title>High frequency of phylogenetically diverse reductive dehalogenase-homologous genes in deep subseafloor sedimentary metagenomes.</title>
        <authorList>
            <person name="Kawai M."/>
            <person name="Futagami T."/>
            <person name="Toyoda A."/>
            <person name="Takaki Y."/>
            <person name="Nishi S."/>
            <person name="Hori S."/>
            <person name="Arai W."/>
            <person name="Tsubouchi T."/>
            <person name="Morono Y."/>
            <person name="Uchiyama I."/>
            <person name="Ito T."/>
            <person name="Fujiyama A."/>
            <person name="Inagaki F."/>
            <person name="Takami H."/>
        </authorList>
    </citation>
    <scope>NUCLEOTIDE SEQUENCE</scope>
    <source>
        <strain evidence="1">Expedition CK06-06</strain>
    </source>
</reference>
<name>X0SJL9_9ZZZZ</name>